<protein>
    <recommendedName>
        <fullName evidence="9">Polysaccharide biosynthesis protein</fullName>
    </recommendedName>
</protein>
<evidence type="ECO:0000256" key="1">
    <source>
        <dbReference type="ARBA" id="ARBA00004651"/>
    </source>
</evidence>
<evidence type="ECO:0000256" key="6">
    <source>
        <dbReference type="SAM" id="Phobius"/>
    </source>
</evidence>
<dbReference type="PANTHER" id="PTHR30250">
    <property type="entry name" value="PST FAMILY PREDICTED COLANIC ACID TRANSPORTER"/>
    <property type="match status" value="1"/>
</dbReference>
<evidence type="ECO:0000256" key="2">
    <source>
        <dbReference type="ARBA" id="ARBA00022475"/>
    </source>
</evidence>
<evidence type="ECO:0000256" key="5">
    <source>
        <dbReference type="ARBA" id="ARBA00023136"/>
    </source>
</evidence>
<reference evidence="7 8" key="1">
    <citation type="submission" date="2021-01" db="EMBL/GenBank/DDBJ databases">
        <title>Whole genome shotgun sequence of Planobispora longispora NBRC 13918.</title>
        <authorList>
            <person name="Komaki H."/>
            <person name="Tamura T."/>
        </authorList>
    </citation>
    <scope>NUCLEOTIDE SEQUENCE [LARGE SCALE GENOMIC DNA]</scope>
    <source>
        <strain evidence="7 8">NBRC 13918</strain>
    </source>
</reference>
<dbReference type="EMBL" id="BOOH01000023">
    <property type="protein sequence ID" value="GIH76985.1"/>
    <property type="molecule type" value="Genomic_DNA"/>
</dbReference>
<feature type="transmembrane region" description="Helical" evidence="6">
    <location>
        <begin position="21"/>
        <end position="44"/>
    </location>
</feature>
<organism evidence="7 8">
    <name type="scientific">Planobispora longispora</name>
    <dbReference type="NCBI Taxonomy" id="28887"/>
    <lineage>
        <taxon>Bacteria</taxon>
        <taxon>Bacillati</taxon>
        <taxon>Actinomycetota</taxon>
        <taxon>Actinomycetes</taxon>
        <taxon>Streptosporangiales</taxon>
        <taxon>Streptosporangiaceae</taxon>
        <taxon>Planobispora</taxon>
    </lineage>
</organism>
<evidence type="ECO:0000256" key="4">
    <source>
        <dbReference type="ARBA" id="ARBA00022989"/>
    </source>
</evidence>
<feature type="transmembrane region" description="Helical" evidence="6">
    <location>
        <begin position="227"/>
        <end position="248"/>
    </location>
</feature>
<keyword evidence="3 6" id="KW-0812">Transmembrane</keyword>
<dbReference type="InterPro" id="IPR050833">
    <property type="entry name" value="Poly_Biosynth_Transport"/>
</dbReference>
<feature type="transmembrane region" description="Helical" evidence="6">
    <location>
        <begin position="268"/>
        <end position="288"/>
    </location>
</feature>
<name>A0A8J3W5W0_9ACTN</name>
<dbReference type="AlphaFoldDB" id="A0A8J3W5W0"/>
<feature type="transmembrane region" description="Helical" evidence="6">
    <location>
        <begin position="392"/>
        <end position="415"/>
    </location>
</feature>
<feature type="transmembrane region" description="Helical" evidence="6">
    <location>
        <begin position="56"/>
        <end position="77"/>
    </location>
</feature>
<feature type="transmembrane region" description="Helical" evidence="6">
    <location>
        <begin position="186"/>
        <end position="206"/>
    </location>
</feature>
<feature type="transmembrane region" description="Helical" evidence="6">
    <location>
        <begin position="89"/>
        <end position="113"/>
    </location>
</feature>
<gene>
    <name evidence="7" type="ORF">Plo01_34140</name>
</gene>
<keyword evidence="8" id="KW-1185">Reference proteome</keyword>
<dbReference type="RefSeq" id="WP_239316488.1">
    <property type="nucleotide sequence ID" value="NZ_BOOH01000023.1"/>
</dbReference>
<evidence type="ECO:0000313" key="7">
    <source>
        <dbReference type="EMBL" id="GIH76985.1"/>
    </source>
</evidence>
<dbReference type="Pfam" id="PF01943">
    <property type="entry name" value="Polysacc_synt"/>
    <property type="match status" value="1"/>
</dbReference>
<feature type="transmembrane region" description="Helical" evidence="6">
    <location>
        <begin position="300"/>
        <end position="323"/>
    </location>
</feature>
<comment type="caution">
    <text evidence="7">The sequence shown here is derived from an EMBL/GenBank/DDBJ whole genome shotgun (WGS) entry which is preliminary data.</text>
</comment>
<accession>A0A8J3W5W0</accession>
<sequence>MTFRIGRRHRAGAAPERRWAVAAPMAVNAIASGISASTTLLVAWGVSAAEFGRFTLVLSIALIVTVGMVMSLHFVMYQELPRSRPEEHRALITTALLSTLVLGAVLALAGLLAAPVLTAVLGVDLRTLCLALALSLAMAVNYLTESFLRGLRRYALTSGLKVAVALVYLGGSAYFLLVLGVEDVDWYLLALIGTNLLFALVSAVGYRIDPRLWSRALARSLYRHGAYLTALGALTAVLFGVDVIFLNHWAEPAEVGVYSIYNNFPKRLLGVVLADGIGLVLLPTLAVMDTSTALRRIGRLSPAVFAATAVLSFTASAVFFLLLRDEYPYSFGLMALSALGIGAHTVFNVYSAALSMDGVRGAKVLITALSAAAAPVLACQVVLIAWQGLVGGLVAFILSNLVLAAAVVVVSARAYRAGAPSTRHPEVSR</sequence>
<keyword evidence="4 6" id="KW-1133">Transmembrane helix</keyword>
<keyword evidence="2" id="KW-1003">Cell membrane</keyword>
<evidence type="ECO:0008006" key="9">
    <source>
        <dbReference type="Google" id="ProtNLM"/>
    </source>
</evidence>
<dbReference type="Proteomes" id="UP000616724">
    <property type="component" value="Unassembled WGS sequence"/>
</dbReference>
<proteinExistence type="predicted"/>
<feature type="transmembrane region" description="Helical" evidence="6">
    <location>
        <begin position="125"/>
        <end position="143"/>
    </location>
</feature>
<dbReference type="InterPro" id="IPR002797">
    <property type="entry name" value="Polysacc_synth"/>
</dbReference>
<evidence type="ECO:0000313" key="8">
    <source>
        <dbReference type="Proteomes" id="UP000616724"/>
    </source>
</evidence>
<dbReference type="GO" id="GO:0005886">
    <property type="term" value="C:plasma membrane"/>
    <property type="evidence" value="ECO:0007669"/>
    <property type="project" value="UniProtKB-SubCell"/>
</dbReference>
<keyword evidence="5 6" id="KW-0472">Membrane</keyword>
<feature type="transmembrane region" description="Helical" evidence="6">
    <location>
        <begin position="364"/>
        <end position="386"/>
    </location>
</feature>
<dbReference type="PANTHER" id="PTHR30250:SF11">
    <property type="entry name" value="O-ANTIGEN TRANSPORTER-RELATED"/>
    <property type="match status" value="1"/>
</dbReference>
<feature type="transmembrane region" description="Helical" evidence="6">
    <location>
        <begin position="155"/>
        <end position="180"/>
    </location>
</feature>
<evidence type="ECO:0000256" key="3">
    <source>
        <dbReference type="ARBA" id="ARBA00022692"/>
    </source>
</evidence>
<comment type="subcellular location">
    <subcellularLocation>
        <location evidence="1">Cell membrane</location>
        <topology evidence="1">Multi-pass membrane protein</topology>
    </subcellularLocation>
</comment>
<feature type="transmembrane region" description="Helical" evidence="6">
    <location>
        <begin position="329"/>
        <end position="352"/>
    </location>
</feature>